<keyword evidence="7" id="KW-0862">Zinc</keyword>
<feature type="region of interest" description="Disordered" evidence="8">
    <location>
        <begin position="568"/>
        <end position="590"/>
    </location>
</feature>
<feature type="compositionally biased region" description="Basic residues" evidence="8">
    <location>
        <begin position="580"/>
        <end position="590"/>
    </location>
</feature>
<feature type="region of interest" description="Disordered" evidence="8">
    <location>
        <begin position="102"/>
        <end position="132"/>
    </location>
</feature>
<evidence type="ECO:0000313" key="10">
    <source>
        <dbReference type="EMBL" id="KAF7294852.1"/>
    </source>
</evidence>
<dbReference type="PANTHER" id="PTHR22770">
    <property type="entry name" value="UBIQUITIN CONJUGATING ENZYME 7 INTERACTING PROTEIN-RELATED"/>
    <property type="match status" value="1"/>
</dbReference>
<dbReference type="Proteomes" id="UP000636479">
    <property type="component" value="Unassembled WGS sequence"/>
</dbReference>
<dbReference type="InterPro" id="IPR044066">
    <property type="entry name" value="TRIAD_supradom"/>
</dbReference>
<evidence type="ECO:0000256" key="2">
    <source>
        <dbReference type="ARBA" id="ARBA00022679"/>
    </source>
</evidence>
<evidence type="ECO:0000256" key="3">
    <source>
        <dbReference type="ARBA" id="ARBA00022723"/>
    </source>
</evidence>
<dbReference type="PROSITE" id="PS51873">
    <property type="entry name" value="TRIAD"/>
    <property type="match status" value="1"/>
</dbReference>
<dbReference type="AlphaFoldDB" id="A0A8H6SAP5"/>
<dbReference type="Pfam" id="PF26191">
    <property type="entry name" value="RING-HC_RBR_RNF216"/>
    <property type="match status" value="1"/>
</dbReference>
<comment type="caution">
    <text evidence="10">The sequence shown here is derived from an EMBL/GenBank/DDBJ whole genome shotgun (WGS) entry which is preliminary data.</text>
</comment>
<name>A0A8H6SAP5_9AGAR</name>
<feature type="compositionally biased region" description="Pro residues" evidence="8">
    <location>
        <begin position="568"/>
        <end position="579"/>
    </location>
</feature>
<sequence length="590" mass="66630">MRVLGDVIDLSSSPEPVHRYPISKPIELNDSDDEHHATQSRRRDNNKPVDAVSGYVAQVLEVIPDVDPPHLEGLVRQQLLNAPENVLESVLHILFEDPTYPKSDKKGKRKRVEEDDNPRNKPKAKIDYASQDRPYNGGVHYPQLAIEQLMADFPLIPKPYLRQTLLAHHSLYAPTHIFLKSLRDGELPYTPKTIPSRPAKGKQKALQDAEFTLEREWVVSWGENPRTASVPIPEEDEACDDGLECGCCFSDYAFEKMIQCPDGHLFCAPCMTQYAETLLGSHDIRIVCMDQSGCKLLFPIDQLRRFLTPKLLELYERVKQNKEVAAAGLEGLEECPFCEFKCVIENEQEKLFNCRNDDCGAVTCRQCKQLDHLPKSCKEVEEDKKREGRHHIEEAMTRALMRNCPRCQKAFVKDAGCNKMICPGCNAMSCYVCRKLITGYEHFASMPGQPVAAGSSKSGRCPLWDTVEQRHADEVKAAADQAREAYKRDNPDADDQDLQVDLPVAPPPLPQPQLQPMAHQPYLANPFLVNLQNANALYQEQIQRLLGVHQARMPIPAFHLPPAPAFHLPPAPHVPVAPPRRPRAARGRRR</sequence>
<proteinExistence type="predicted"/>
<protein>
    <recommendedName>
        <fullName evidence="9">RING-type domain-containing protein</fullName>
    </recommendedName>
</protein>
<dbReference type="PANTHER" id="PTHR22770:SF47">
    <property type="entry name" value="E3 UBIQUITIN-PROTEIN LIGASE RNF216"/>
    <property type="match status" value="1"/>
</dbReference>
<dbReference type="SUPFAM" id="SSF57850">
    <property type="entry name" value="RING/U-box"/>
    <property type="match status" value="2"/>
</dbReference>
<gene>
    <name evidence="10" type="ORF">MIND_01023100</name>
</gene>
<dbReference type="InterPro" id="IPR047545">
    <property type="entry name" value="BRcat_RBR_RNF216"/>
</dbReference>
<dbReference type="GeneID" id="59349337"/>
<comment type="pathway">
    <text evidence="1">Protein modification; protein ubiquitination.</text>
</comment>
<keyword evidence="5" id="KW-0863">Zinc-finger</keyword>
<dbReference type="InterPro" id="IPR051628">
    <property type="entry name" value="LUBAC_E3_Ligases"/>
</dbReference>
<organism evidence="10 11">
    <name type="scientific">Mycena indigotica</name>
    <dbReference type="NCBI Taxonomy" id="2126181"/>
    <lineage>
        <taxon>Eukaryota</taxon>
        <taxon>Fungi</taxon>
        <taxon>Dikarya</taxon>
        <taxon>Basidiomycota</taxon>
        <taxon>Agaricomycotina</taxon>
        <taxon>Agaricomycetes</taxon>
        <taxon>Agaricomycetidae</taxon>
        <taxon>Agaricales</taxon>
        <taxon>Marasmiineae</taxon>
        <taxon>Mycenaceae</taxon>
        <taxon>Mycena</taxon>
    </lineage>
</organism>
<dbReference type="Pfam" id="PF26200">
    <property type="entry name" value="Rcat_RNF216"/>
    <property type="match status" value="1"/>
</dbReference>
<dbReference type="GO" id="GO:0008270">
    <property type="term" value="F:zinc ion binding"/>
    <property type="evidence" value="ECO:0007669"/>
    <property type="project" value="UniProtKB-KW"/>
</dbReference>
<feature type="compositionally biased region" description="Basic and acidic residues" evidence="8">
    <location>
        <begin position="474"/>
        <end position="491"/>
    </location>
</feature>
<dbReference type="Gene3D" id="1.20.120.1750">
    <property type="match status" value="1"/>
</dbReference>
<evidence type="ECO:0000256" key="1">
    <source>
        <dbReference type="ARBA" id="ARBA00004906"/>
    </source>
</evidence>
<feature type="region of interest" description="Disordered" evidence="8">
    <location>
        <begin position="474"/>
        <end position="499"/>
    </location>
</feature>
<accession>A0A8H6SAP5</accession>
<evidence type="ECO:0000259" key="9">
    <source>
        <dbReference type="PROSITE" id="PS51873"/>
    </source>
</evidence>
<keyword evidence="11" id="KW-1185">Reference proteome</keyword>
<dbReference type="RefSeq" id="XP_037216215.1">
    <property type="nucleotide sequence ID" value="XM_037366821.1"/>
</dbReference>
<evidence type="ECO:0000256" key="5">
    <source>
        <dbReference type="ARBA" id="ARBA00022771"/>
    </source>
</evidence>
<keyword evidence="4" id="KW-0677">Repeat</keyword>
<evidence type="ECO:0000256" key="6">
    <source>
        <dbReference type="ARBA" id="ARBA00022786"/>
    </source>
</evidence>
<dbReference type="CDD" id="cd16630">
    <property type="entry name" value="RING-HC_RBR_RNF216"/>
    <property type="match status" value="1"/>
</dbReference>
<keyword evidence="2" id="KW-0808">Transferase</keyword>
<evidence type="ECO:0000256" key="8">
    <source>
        <dbReference type="SAM" id="MobiDB-lite"/>
    </source>
</evidence>
<feature type="domain" description="RING-type" evidence="9">
    <location>
        <begin position="241"/>
        <end position="455"/>
    </location>
</feature>
<dbReference type="InterPro" id="IPR047546">
    <property type="entry name" value="Rcat_RBR_RNF216"/>
</dbReference>
<feature type="region of interest" description="Disordered" evidence="8">
    <location>
        <begin position="14"/>
        <end position="49"/>
    </location>
</feature>
<keyword evidence="6" id="KW-0833">Ubl conjugation pathway</keyword>
<keyword evidence="3" id="KW-0479">Metal-binding</keyword>
<dbReference type="InterPro" id="IPR047544">
    <property type="entry name" value="RING-HC_RBR_RNF216"/>
</dbReference>
<feature type="compositionally biased region" description="Basic and acidic residues" evidence="8">
    <location>
        <begin position="33"/>
        <end position="47"/>
    </location>
</feature>
<dbReference type="EMBL" id="JACAZF010000009">
    <property type="protein sequence ID" value="KAF7294852.1"/>
    <property type="molecule type" value="Genomic_DNA"/>
</dbReference>
<dbReference type="CDD" id="cd20353">
    <property type="entry name" value="Rcat_RBR_RNF216"/>
    <property type="match status" value="1"/>
</dbReference>
<reference evidence="10" key="1">
    <citation type="submission" date="2020-05" db="EMBL/GenBank/DDBJ databases">
        <title>Mycena genomes resolve the evolution of fungal bioluminescence.</title>
        <authorList>
            <person name="Tsai I.J."/>
        </authorList>
    </citation>
    <scope>NUCLEOTIDE SEQUENCE</scope>
    <source>
        <strain evidence="10">171206Taipei</strain>
    </source>
</reference>
<dbReference type="CDD" id="cd20339">
    <property type="entry name" value="BRcat_RBR_RNF216"/>
    <property type="match status" value="1"/>
</dbReference>
<evidence type="ECO:0000256" key="4">
    <source>
        <dbReference type="ARBA" id="ARBA00022737"/>
    </source>
</evidence>
<dbReference type="OrthoDB" id="10009520at2759"/>
<dbReference type="GO" id="GO:0016740">
    <property type="term" value="F:transferase activity"/>
    <property type="evidence" value="ECO:0007669"/>
    <property type="project" value="UniProtKB-KW"/>
</dbReference>
<evidence type="ECO:0000256" key="7">
    <source>
        <dbReference type="ARBA" id="ARBA00022833"/>
    </source>
</evidence>
<evidence type="ECO:0000313" key="11">
    <source>
        <dbReference type="Proteomes" id="UP000636479"/>
    </source>
</evidence>